<organism evidence="1 2">
    <name type="scientific">Pluteus cervinus</name>
    <dbReference type="NCBI Taxonomy" id="181527"/>
    <lineage>
        <taxon>Eukaryota</taxon>
        <taxon>Fungi</taxon>
        <taxon>Dikarya</taxon>
        <taxon>Basidiomycota</taxon>
        <taxon>Agaricomycotina</taxon>
        <taxon>Agaricomycetes</taxon>
        <taxon>Agaricomycetidae</taxon>
        <taxon>Agaricales</taxon>
        <taxon>Pluteineae</taxon>
        <taxon>Pluteaceae</taxon>
        <taxon>Pluteus</taxon>
    </lineage>
</organism>
<name>A0ACD3BC66_9AGAR</name>
<gene>
    <name evidence="1" type="ORF">BDN72DRAFT_449983</name>
</gene>
<accession>A0ACD3BC66</accession>
<evidence type="ECO:0000313" key="1">
    <source>
        <dbReference type="EMBL" id="TFK75673.1"/>
    </source>
</evidence>
<keyword evidence="2" id="KW-1185">Reference proteome</keyword>
<sequence>MEDNSPLFSPEILDLIVQALCEPSHPLQYGYGPQQLDTILQVCCCSRALYTFAVPRLYSSICLERRDQYTNLHQTLQNNPHLAAYTHSIFPKDIDDGLSEHWLGVLIEILKTCSPFLRRIVLDRPLRTMWPEDDIHGQRPLLRSALEKCQSLVEFSSIQCELFLKLQADIDSRITAVIWPQWTSLRRLCLRNPLLTTVYMQAIARLPLEEFTLHNPDVDYDETEILAPLLQRVNTSVRLTILVIVWPFQSWSTDWWCLASRELCGELRRPTNDVVVNVAISEIEDYVESWHEWLRGLLCSGSEWDPRGTEFSRFMDLHASSR</sequence>
<reference evidence="1 2" key="1">
    <citation type="journal article" date="2019" name="Nat. Ecol. Evol.">
        <title>Megaphylogeny resolves global patterns of mushroom evolution.</title>
        <authorList>
            <person name="Varga T."/>
            <person name="Krizsan K."/>
            <person name="Foldi C."/>
            <person name="Dima B."/>
            <person name="Sanchez-Garcia M."/>
            <person name="Sanchez-Ramirez S."/>
            <person name="Szollosi G.J."/>
            <person name="Szarkandi J.G."/>
            <person name="Papp V."/>
            <person name="Albert L."/>
            <person name="Andreopoulos W."/>
            <person name="Angelini C."/>
            <person name="Antonin V."/>
            <person name="Barry K.W."/>
            <person name="Bougher N.L."/>
            <person name="Buchanan P."/>
            <person name="Buyck B."/>
            <person name="Bense V."/>
            <person name="Catcheside P."/>
            <person name="Chovatia M."/>
            <person name="Cooper J."/>
            <person name="Damon W."/>
            <person name="Desjardin D."/>
            <person name="Finy P."/>
            <person name="Geml J."/>
            <person name="Haridas S."/>
            <person name="Hughes K."/>
            <person name="Justo A."/>
            <person name="Karasinski D."/>
            <person name="Kautmanova I."/>
            <person name="Kiss B."/>
            <person name="Kocsube S."/>
            <person name="Kotiranta H."/>
            <person name="LaButti K.M."/>
            <person name="Lechner B.E."/>
            <person name="Liimatainen K."/>
            <person name="Lipzen A."/>
            <person name="Lukacs Z."/>
            <person name="Mihaltcheva S."/>
            <person name="Morgado L.N."/>
            <person name="Niskanen T."/>
            <person name="Noordeloos M.E."/>
            <person name="Ohm R.A."/>
            <person name="Ortiz-Santana B."/>
            <person name="Ovrebo C."/>
            <person name="Racz N."/>
            <person name="Riley R."/>
            <person name="Savchenko A."/>
            <person name="Shiryaev A."/>
            <person name="Soop K."/>
            <person name="Spirin V."/>
            <person name="Szebenyi C."/>
            <person name="Tomsovsky M."/>
            <person name="Tulloss R.E."/>
            <person name="Uehling J."/>
            <person name="Grigoriev I.V."/>
            <person name="Vagvolgyi C."/>
            <person name="Papp T."/>
            <person name="Martin F.M."/>
            <person name="Miettinen O."/>
            <person name="Hibbett D.S."/>
            <person name="Nagy L.G."/>
        </authorList>
    </citation>
    <scope>NUCLEOTIDE SEQUENCE [LARGE SCALE GENOMIC DNA]</scope>
    <source>
        <strain evidence="1 2">NL-1719</strain>
    </source>
</reference>
<evidence type="ECO:0000313" key="2">
    <source>
        <dbReference type="Proteomes" id="UP000308600"/>
    </source>
</evidence>
<dbReference type="Proteomes" id="UP000308600">
    <property type="component" value="Unassembled WGS sequence"/>
</dbReference>
<protein>
    <submittedName>
        <fullName evidence="1">Uncharacterized protein</fullName>
    </submittedName>
</protein>
<dbReference type="EMBL" id="ML208262">
    <property type="protein sequence ID" value="TFK75673.1"/>
    <property type="molecule type" value="Genomic_DNA"/>
</dbReference>
<proteinExistence type="predicted"/>